<organism evidence="3">
    <name type="scientific">uncultured Acetothermia bacterium</name>
    <dbReference type="NCBI Taxonomy" id="236499"/>
    <lineage>
        <taxon>Bacteria</taxon>
        <taxon>Candidatus Bipolaricaulota</taxon>
        <taxon>environmental samples</taxon>
    </lineage>
</organism>
<dbReference type="InterPro" id="IPR051479">
    <property type="entry name" value="PorB-like"/>
</dbReference>
<dbReference type="PANTHER" id="PTHR42897">
    <property type="entry name" value="PYRUVATE SYNTHASE SUBUNIT PORB"/>
    <property type="match status" value="1"/>
</dbReference>
<protein>
    <submittedName>
        <fullName evidence="3">2-oxoisovalerate ferredoxin oxidoreductase, beta subunit</fullName>
    </submittedName>
</protein>
<sequence length="296" mass="32542">MKNFTLPERELMGSGHLGCQGCGGALAMRYALKAVGDKTIVVIPACCWTIIAGPFPYTSLKVPVLHTAFETAAVAASGVRAALDIQGDTETTVLAWAGDGGTFDIGLQSLSGAAERNENIIYICYDNEAYMNTGIQRSGATPYLAWTTTTPEKTPKTEPKKDIMAIMVAHRIPYAATATIAYPEDFIRKVQKAKSIYGTKFLHVLAPCPPGWKAPSELAVKLSRLAVQTRVFPLYEVENGERYILNEPKDDTALPVSEYLKLQGRFSHLTDKEIQEIQELIDTRWQRLVRLVSESS</sequence>
<reference evidence="3" key="1">
    <citation type="journal article" date="2005" name="Environ. Microbiol.">
        <title>Genetic and functional properties of uncultivated thermophilic crenarchaeotes from a subsurface gold mine as revealed by analysis of genome fragments.</title>
        <authorList>
            <person name="Nunoura T."/>
            <person name="Hirayama H."/>
            <person name="Takami H."/>
            <person name="Oida H."/>
            <person name="Nishi S."/>
            <person name="Shimamura S."/>
            <person name="Suzuki Y."/>
            <person name="Inagaki F."/>
            <person name="Takai K."/>
            <person name="Nealson K.H."/>
            <person name="Horikoshi K."/>
        </authorList>
    </citation>
    <scope>NUCLEOTIDE SEQUENCE</scope>
</reference>
<dbReference type="EMBL" id="AP011754">
    <property type="protein sequence ID" value="BAL56639.1"/>
    <property type="molecule type" value="Genomic_DNA"/>
</dbReference>
<feature type="domain" description="Thiamine pyrophosphate enzyme TPP-binding" evidence="2">
    <location>
        <begin position="63"/>
        <end position="204"/>
    </location>
</feature>
<evidence type="ECO:0000259" key="2">
    <source>
        <dbReference type="Pfam" id="PF02775"/>
    </source>
</evidence>
<dbReference type="InterPro" id="IPR011766">
    <property type="entry name" value="TPP_enzyme_TPP-bd"/>
</dbReference>
<reference evidence="3" key="2">
    <citation type="journal article" date="2012" name="PLoS ONE">
        <title>A Deeply Branching Thermophilic Bacterium with an Ancient Acetyl-CoA Pathway Dominates a Subsurface Ecosystem.</title>
        <authorList>
            <person name="Takami H."/>
            <person name="Noguchi H."/>
            <person name="Takaki Y."/>
            <person name="Uchiyama I."/>
            <person name="Toyoda A."/>
            <person name="Nishi S."/>
            <person name="Chee G.-J."/>
            <person name="Arai W."/>
            <person name="Nunoura T."/>
            <person name="Itoh T."/>
            <person name="Hattori M."/>
            <person name="Takai K."/>
        </authorList>
    </citation>
    <scope>NUCLEOTIDE SEQUENCE</scope>
</reference>
<evidence type="ECO:0000313" key="3">
    <source>
        <dbReference type="EMBL" id="BAL56639.1"/>
    </source>
</evidence>
<dbReference type="GO" id="GO:0030976">
    <property type="term" value="F:thiamine pyrophosphate binding"/>
    <property type="evidence" value="ECO:0007669"/>
    <property type="project" value="InterPro"/>
</dbReference>
<dbReference type="NCBIfam" id="NF008818">
    <property type="entry name" value="PRK11864.1"/>
    <property type="match status" value="1"/>
</dbReference>
<dbReference type="InterPro" id="IPR029061">
    <property type="entry name" value="THDP-binding"/>
</dbReference>
<dbReference type="Pfam" id="PF02775">
    <property type="entry name" value="TPP_enzyme_C"/>
    <property type="match status" value="1"/>
</dbReference>
<keyword evidence="1" id="KW-0560">Oxidoreductase</keyword>
<proteinExistence type="predicted"/>
<accession>H5SKF3</accession>
<evidence type="ECO:0000256" key="1">
    <source>
        <dbReference type="ARBA" id="ARBA00023002"/>
    </source>
</evidence>
<gene>
    <name evidence="3" type="ORF">HGMM_F41F10C17</name>
</gene>
<dbReference type="Gene3D" id="3.40.50.970">
    <property type="match status" value="2"/>
</dbReference>
<dbReference type="GO" id="GO:0016491">
    <property type="term" value="F:oxidoreductase activity"/>
    <property type="evidence" value="ECO:0007669"/>
    <property type="project" value="UniProtKB-KW"/>
</dbReference>
<name>H5SKF3_9BACT</name>
<dbReference type="SUPFAM" id="SSF52518">
    <property type="entry name" value="Thiamin diphosphate-binding fold (THDP-binding)"/>
    <property type="match status" value="1"/>
</dbReference>
<dbReference type="CDD" id="cd03376">
    <property type="entry name" value="TPP_PFOR_porB_like"/>
    <property type="match status" value="1"/>
</dbReference>
<dbReference type="PANTHER" id="PTHR42897:SF2">
    <property type="entry name" value="PYRUVATE SYNTHASE SUBUNIT PORB"/>
    <property type="match status" value="1"/>
</dbReference>
<dbReference type="AlphaFoldDB" id="H5SKF3"/>